<organism evidence="3 4">
    <name type="scientific">Shewanella khirikhana</name>
    <dbReference type="NCBI Taxonomy" id="1965282"/>
    <lineage>
        <taxon>Bacteria</taxon>
        <taxon>Pseudomonadati</taxon>
        <taxon>Pseudomonadota</taxon>
        <taxon>Gammaproteobacteria</taxon>
        <taxon>Alteromonadales</taxon>
        <taxon>Shewanellaceae</taxon>
        <taxon>Shewanella</taxon>
    </lineage>
</organism>
<protein>
    <submittedName>
        <fullName evidence="3">Bacterial extracellular solute-binding protein, family 3</fullName>
    </submittedName>
</protein>
<feature type="signal peptide" evidence="1">
    <location>
        <begin position="1"/>
        <end position="26"/>
    </location>
</feature>
<evidence type="ECO:0000313" key="3">
    <source>
        <dbReference type="EMBL" id="AZQ13170.1"/>
    </source>
</evidence>
<dbReference type="SUPFAM" id="SSF53850">
    <property type="entry name" value="Periplasmic binding protein-like II"/>
    <property type="match status" value="1"/>
</dbReference>
<feature type="domain" description="Solute-binding protein family 3/N-terminal" evidence="2">
    <location>
        <begin position="32"/>
        <end position="254"/>
    </location>
</feature>
<dbReference type="SMART" id="SM00062">
    <property type="entry name" value="PBPb"/>
    <property type="match status" value="1"/>
</dbReference>
<dbReference type="PANTHER" id="PTHR38834:SF3">
    <property type="entry name" value="SOLUTE-BINDING PROTEIN FAMILY 3_N-TERMINAL DOMAIN-CONTAINING PROTEIN"/>
    <property type="match status" value="1"/>
</dbReference>
<evidence type="ECO:0000256" key="1">
    <source>
        <dbReference type="SAM" id="SignalP"/>
    </source>
</evidence>
<keyword evidence="1" id="KW-0732">Signal</keyword>
<sequence length="259" mass="29438">MDAARLFKQLLPFVLLTLLSTGAPRAAETLGELNLMTEEYPPFNFTHNGKLQGMAVDLLLAAARQNDSPVQAANIRVFPWTRAYTLTLHGKNSVLFSTTRTPERESLFHWVGPISPIRLVLLARKESAIRIKDVSELERYRIGVVRDDIGEVTLSSMGLDHRLQSNASTDLLLKMMARGRIDLWAYEETVARWLIKEAGMSFDDFEVVYVLKEAELYYAFSRDVPAPLRDSLQRAIDAIKTPDENGNSHWQQIRSQYLD</sequence>
<gene>
    <name evidence="3" type="ORF">STH12_04144</name>
</gene>
<dbReference type="Pfam" id="PF00497">
    <property type="entry name" value="SBP_bac_3"/>
    <property type="match status" value="1"/>
</dbReference>
<evidence type="ECO:0000313" key="4">
    <source>
        <dbReference type="Proteomes" id="UP000278437"/>
    </source>
</evidence>
<accession>A0ABM7DX93</accession>
<reference evidence="4" key="1">
    <citation type="submission" date="2017-03" db="EMBL/GenBank/DDBJ databases">
        <title>Full genome sequence of a non-lethal Shewanella isolate that potentiates virulence of Vibio parahaemolyticus causing acute hepatopancreatic necrosis disease (AHPND) in shrimp.</title>
        <authorList>
            <person name="Prachumwat A."/>
            <person name="Sritunyalucksana K."/>
        </authorList>
    </citation>
    <scope>NUCLEOTIDE SEQUENCE [LARGE SCALE GENOMIC DNA]</scope>
    <source>
        <strain evidence="4">TH2012</strain>
    </source>
</reference>
<dbReference type="Gene3D" id="3.40.190.10">
    <property type="entry name" value="Periplasmic binding protein-like II"/>
    <property type="match status" value="2"/>
</dbReference>
<proteinExistence type="predicted"/>
<dbReference type="InterPro" id="IPR001638">
    <property type="entry name" value="Solute-binding_3/MltF_N"/>
</dbReference>
<keyword evidence="4" id="KW-1185">Reference proteome</keyword>
<evidence type="ECO:0000259" key="2">
    <source>
        <dbReference type="SMART" id="SM00062"/>
    </source>
</evidence>
<name>A0ABM7DX93_9GAMM</name>
<feature type="chain" id="PRO_5045510497" evidence="1">
    <location>
        <begin position="27"/>
        <end position="259"/>
    </location>
</feature>
<dbReference type="Proteomes" id="UP000278437">
    <property type="component" value="Chromosome"/>
</dbReference>
<dbReference type="EMBL" id="CP020373">
    <property type="protein sequence ID" value="AZQ13170.1"/>
    <property type="molecule type" value="Genomic_DNA"/>
</dbReference>
<dbReference type="PANTHER" id="PTHR38834">
    <property type="entry name" value="PERIPLASMIC SUBSTRATE BINDING PROTEIN FAMILY 3"/>
    <property type="match status" value="1"/>
</dbReference>